<feature type="compositionally biased region" description="Basic and acidic residues" evidence="16">
    <location>
        <begin position="2125"/>
        <end position="2134"/>
    </location>
</feature>
<name>A0A364NEH8_STELY</name>
<dbReference type="InterPro" id="IPR006084">
    <property type="entry name" value="XPG/Rad2"/>
</dbReference>
<dbReference type="InterPro" id="IPR008918">
    <property type="entry name" value="HhH2"/>
</dbReference>
<feature type="compositionally biased region" description="Acidic residues" evidence="16">
    <location>
        <begin position="1586"/>
        <end position="1602"/>
    </location>
</feature>
<dbReference type="Gene3D" id="3.40.50.1010">
    <property type="entry name" value="5'-nuclease"/>
    <property type="match status" value="2"/>
</dbReference>
<feature type="transmembrane region" description="Helical" evidence="17">
    <location>
        <begin position="131"/>
        <end position="157"/>
    </location>
</feature>
<dbReference type="InterPro" id="IPR003903">
    <property type="entry name" value="UIM_dom"/>
</dbReference>
<feature type="compositionally biased region" description="Low complexity" evidence="16">
    <location>
        <begin position="705"/>
        <end position="727"/>
    </location>
</feature>
<keyword evidence="15" id="KW-0442">Lipid degradation</keyword>
<evidence type="ECO:0000256" key="16">
    <source>
        <dbReference type="SAM" id="MobiDB-lite"/>
    </source>
</evidence>
<dbReference type="EC" id="3.1.1.3" evidence="19"/>
<dbReference type="SMART" id="SM00726">
    <property type="entry name" value="UIM"/>
    <property type="match status" value="2"/>
</dbReference>
<comment type="cofactor">
    <cofactor evidence="1">
        <name>Mg(2+)</name>
        <dbReference type="ChEBI" id="CHEBI:18420"/>
    </cofactor>
</comment>
<feature type="compositionally biased region" description="Gly residues" evidence="16">
    <location>
        <begin position="2136"/>
        <end position="2145"/>
    </location>
</feature>
<feature type="domain" description="PNPLA" evidence="18">
    <location>
        <begin position="331"/>
        <end position="522"/>
    </location>
</feature>
<keyword evidence="10" id="KW-0460">Magnesium</keyword>
<dbReference type="GO" id="GO:0003697">
    <property type="term" value="F:single-stranded DNA binding"/>
    <property type="evidence" value="ECO:0007669"/>
    <property type="project" value="InterPro"/>
</dbReference>
<feature type="region of interest" description="Disordered" evidence="16">
    <location>
        <begin position="1527"/>
        <end position="1767"/>
    </location>
</feature>
<evidence type="ECO:0000256" key="15">
    <source>
        <dbReference type="PROSITE-ProRule" id="PRU01161"/>
    </source>
</evidence>
<evidence type="ECO:0000256" key="7">
    <source>
        <dbReference type="ARBA" id="ARBA00022759"/>
    </source>
</evidence>
<feature type="compositionally biased region" description="Acidic residues" evidence="16">
    <location>
        <begin position="1333"/>
        <end position="1343"/>
    </location>
</feature>
<dbReference type="Pfam" id="PF11815">
    <property type="entry name" value="DUF3336"/>
    <property type="match status" value="1"/>
</dbReference>
<dbReference type="InterPro" id="IPR002641">
    <property type="entry name" value="PNPLA_dom"/>
</dbReference>
<dbReference type="PROSITE" id="PS51635">
    <property type="entry name" value="PNPLA"/>
    <property type="match status" value="1"/>
</dbReference>
<feature type="compositionally biased region" description="Basic and acidic residues" evidence="16">
    <location>
        <begin position="1371"/>
        <end position="1383"/>
    </location>
</feature>
<feature type="region of interest" description="Disordered" evidence="16">
    <location>
        <begin position="2093"/>
        <end position="2213"/>
    </location>
</feature>
<evidence type="ECO:0000259" key="18">
    <source>
        <dbReference type="PROSITE" id="PS51635"/>
    </source>
</evidence>
<evidence type="ECO:0000256" key="13">
    <source>
        <dbReference type="ARBA" id="ARBA00023242"/>
    </source>
</evidence>
<dbReference type="InterPro" id="IPR019974">
    <property type="entry name" value="XPG_CS"/>
</dbReference>
<dbReference type="SMART" id="SM00279">
    <property type="entry name" value="HhH2"/>
    <property type="match status" value="1"/>
</dbReference>
<dbReference type="InterPro" id="IPR021771">
    <property type="entry name" value="Triacylglycerol_lipase_N"/>
</dbReference>
<gene>
    <name evidence="19" type="ORF">DDE83_000904</name>
</gene>
<feature type="region of interest" description="Disordered" evidence="16">
    <location>
        <begin position="1005"/>
        <end position="1028"/>
    </location>
</feature>
<accession>A0A364NEH8</accession>
<dbReference type="FunFam" id="3.40.50.1010:FF:000061">
    <property type="entry name" value="Single-stranded DNA endonuclease (Eurofung)"/>
    <property type="match status" value="1"/>
</dbReference>
<dbReference type="Gene3D" id="1.10.150.20">
    <property type="entry name" value="5' to 3' exonuclease, C-terminal subdomain"/>
    <property type="match status" value="1"/>
</dbReference>
<evidence type="ECO:0000313" key="20">
    <source>
        <dbReference type="Proteomes" id="UP000249619"/>
    </source>
</evidence>
<feature type="compositionally biased region" description="Acidic residues" evidence="16">
    <location>
        <begin position="2175"/>
        <end position="2196"/>
    </location>
</feature>
<dbReference type="SUPFAM" id="SSF47807">
    <property type="entry name" value="5' to 3' exonuclease, C-terminal subdomain"/>
    <property type="match status" value="1"/>
</dbReference>
<feature type="region of interest" description="Disordered" evidence="16">
    <location>
        <begin position="1283"/>
        <end position="1480"/>
    </location>
</feature>
<feature type="compositionally biased region" description="Basic and acidic residues" evidence="16">
    <location>
        <begin position="1738"/>
        <end position="1750"/>
    </location>
</feature>
<dbReference type="GO" id="GO:0046872">
    <property type="term" value="F:metal ion binding"/>
    <property type="evidence" value="ECO:0007669"/>
    <property type="project" value="UniProtKB-KW"/>
</dbReference>
<dbReference type="InterPro" id="IPR006085">
    <property type="entry name" value="XPG_DNA_repair_N"/>
</dbReference>
<comment type="function">
    <text evidence="2">Probable lipid hydrolase.</text>
</comment>
<feature type="region of interest" description="Disordered" evidence="16">
    <location>
        <begin position="664"/>
        <end position="885"/>
    </location>
</feature>
<dbReference type="Gene3D" id="3.40.1090.10">
    <property type="entry name" value="Cytosolic phospholipase A2 catalytic domain"/>
    <property type="match status" value="2"/>
</dbReference>
<evidence type="ECO:0000256" key="2">
    <source>
        <dbReference type="ARBA" id="ARBA00002682"/>
    </source>
</evidence>
<dbReference type="GO" id="GO:0016042">
    <property type="term" value="P:lipid catabolic process"/>
    <property type="evidence" value="ECO:0007669"/>
    <property type="project" value="UniProtKB-UniRule"/>
</dbReference>
<feature type="compositionally biased region" description="Basic residues" evidence="16">
    <location>
        <begin position="1436"/>
        <end position="1447"/>
    </location>
</feature>
<evidence type="ECO:0000256" key="9">
    <source>
        <dbReference type="ARBA" id="ARBA00022801"/>
    </source>
</evidence>
<feature type="compositionally biased region" description="Acidic residues" evidence="16">
    <location>
        <begin position="1644"/>
        <end position="1659"/>
    </location>
</feature>
<dbReference type="GO" id="GO:0106435">
    <property type="term" value="F:carboxylesterase activity"/>
    <property type="evidence" value="ECO:0007669"/>
    <property type="project" value="UniProtKB-EC"/>
</dbReference>
<dbReference type="InterPro" id="IPR036279">
    <property type="entry name" value="5-3_exonuclease_C_sf"/>
</dbReference>
<dbReference type="SMART" id="SM00485">
    <property type="entry name" value="XPGN"/>
    <property type="match status" value="1"/>
</dbReference>
<dbReference type="SUPFAM" id="SSF52151">
    <property type="entry name" value="FabD/lysophospholipase-like"/>
    <property type="match status" value="1"/>
</dbReference>
<evidence type="ECO:0000256" key="3">
    <source>
        <dbReference type="ARBA" id="ARBA00004123"/>
    </source>
</evidence>
<reference evidence="20" key="1">
    <citation type="submission" date="2018-05" db="EMBL/GenBank/DDBJ databases">
        <title>Draft genome sequence of Stemphylium lycopersici strain CIDEFI 213.</title>
        <authorList>
            <person name="Medina R."/>
            <person name="Franco M.E.E."/>
            <person name="Lucentini C.G."/>
            <person name="Saparrat M.C.N."/>
            <person name="Balatti P.A."/>
        </authorList>
    </citation>
    <scope>NUCLEOTIDE SEQUENCE [LARGE SCALE GENOMIC DNA]</scope>
    <source>
        <strain evidence="20">CIDEFI 213</strain>
    </source>
</reference>
<keyword evidence="13" id="KW-0539">Nucleus</keyword>
<dbReference type="PROSITE" id="PS00842">
    <property type="entry name" value="XPG_2"/>
    <property type="match status" value="1"/>
</dbReference>
<dbReference type="EMBL" id="QGDH01000009">
    <property type="protein sequence ID" value="RAR15672.1"/>
    <property type="molecule type" value="Genomic_DNA"/>
</dbReference>
<evidence type="ECO:0000256" key="12">
    <source>
        <dbReference type="ARBA" id="ARBA00023204"/>
    </source>
</evidence>
<dbReference type="CDD" id="cd09904">
    <property type="entry name" value="H3TH_XPG"/>
    <property type="match status" value="1"/>
</dbReference>
<dbReference type="InterPro" id="IPR001044">
    <property type="entry name" value="XPG/Rad2_eukaryotes"/>
</dbReference>
<proteinExistence type="inferred from homology"/>
<evidence type="ECO:0000256" key="8">
    <source>
        <dbReference type="ARBA" id="ARBA00022763"/>
    </source>
</evidence>
<dbReference type="OrthoDB" id="31113at2759"/>
<evidence type="ECO:0000256" key="5">
    <source>
        <dbReference type="ARBA" id="ARBA00022722"/>
    </source>
</evidence>
<keyword evidence="17" id="KW-0812">Transmembrane</keyword>
<dbReference type="PRINTS" id="PR00853">
    <property type="entry name" value="XPGRADSUPER"/>
</dbReference>
<evidence type="ECO:0000256" key="4">
    <source>
        <dbReference type="ARBA" id="ARBA00005283"/>
    </source>
</evidence>
<dbReference type="GO" id="GO:0004806">
    <property type="term" value="F:triacylglycerol lipase activity"/>
    <property type="evidence" value="ECO:0007669"/>
    <property type="project" value="UniProtKB-EC"/>
</dbReference>
<feature type="short sequence motif" description="GXSXG" evidence="15">
    <location>
        <begin position="362"/>
        <end position="366"/>
    </location>
</feature>
<feature type="compositionally biased region" description="Acidic residues" evidence="16">
    <location>
        <begin position="857"/>
        <end position="877"/>
    </location>
</feature>
<feature type="compositionally biased region" description="Acidic residues" evidence="16">
    <location>
        <begin position="1313"/>
        <end position="1322"/>
    </location>
</feature>
<feature type="compositionally biased region" description="Low complexity" evidence="16">
    <location>
        <begin position="2113"/>
        <end position="2124"/>
    </location>
</feature>
<feature type="compositionally biased region" description="Low complexity" evidence="16">
    <location>
        <begin position="781"/>
        <end position="792"/>
    </location>
</feature>
<dbReference type="GO" id="GO:0004520">
    <property type="term" value="F:DNA endonuclease activity"/>
    <property type="evidence" value="ECO:0007669"/>
    <property type="project" value="TreeGrafter"/>
</dbReference>
<dbReference type="Proteomes" id="UP000249619">
    <property type="component" value="Unassembled WGS sequence"/>
</dbReference>
<dbReference type="GO" id="GO:0005634">
    <property type="term" value="C:nucleus"/>
    <property type="evidence" value="ECO:0007669"/>
    <property type="project" value="UniProtKB-SubCell"/>
</dbReference>
<dbReference type="SUPFAM" id="SSF88723">
    <property type="entry name" value="PIN domain-like"/>
    <property type="match status" value="1"/>
</dbReference>
<keyword evidence="6" id="KW-0479">Metal-binding</keyword>
<evidence type="ECO:0000256" key="14">
    <source>
        <dbReference type="ARBA" id="ARBA00053135"/>
    </source>
</evidence>
<dbReference type="InterPro" id="IPR029060">
    <property type="entry name" value="PIN-like_dom_sf"/>
</dbReference>
<evidence type="ECO:0000256" key="1">
    <source>
        <dbReference type="ARBA" id="ARBA00001946"/>
    </source>
</evidence>
<comment type="similarity">
    <text evidence="4">Belongs to the XPG/RAD2 endonuclease family. XPG subfamily.</text>
</comment>
<feature type="compositionally biased region" description="Polar residues" evidence="16">
    <location>
        <begin position="1695"/>
        <end position="1707"/>
    </location>
</feature>
<dbReference type="GO" id="GO:0006289">
    <property type="term" value="P:nucleotide-excision repair"/>
    <property type="evidence" value="ECO:0007669"/>
    <property type="project" value="InterPro"/>
</dbReference>
<dbReference type="PRINTS" id="PR00066">
    <property type="entry name" value="XRODRMPGMNTG"/>
</dbReference>
<evidence type="ECO:0000256" key="11">
    <source>
        <dbReference type="ARBA" id="ARBA00023098"/>
    </source>
</evidence>
<keyword evidence="9 15" id="KW-0378">Hydrolase</keyword>
<dbReference type="EC" id="3.1.1.1" evidence="19"/>
<keyword evidence="5" id="KW-0540">Nuclease</keyword>
<feature type="active site" description="Proton acceptor" evidence="15">
    <location>
        <position position="509"/>
    </location>
</feature>
<sequence length="2213" mass="246832">MPRSTRSPYPTSTLSLRLSYDAIYLCFPPDFMADIDKKTDGPEPYSAAGFDFTLLPDYANDFVEEDHFIEFAKALAAPENSPSTEDLTSPPPERAFITAQNDWRPVHQRVKRRKRSKAPPRRGKDETREGVVYVLLKWPLLLVVLGWLLFLSIAYVFTRLYIYLYEHWITWRGTRQRLRQRLQNAPSYEEWVEGAKQLDTYLDNDAWKKKADYAYYDSKTIARVYQQMVKLRQKAEAEEQGASGSKDAKGPHSAVEDLRALLEASMKNNFVGFENPRLYSETYYGTKDLVQNFVDEAETSLQFLLRTTQLDADNKRALFKHLGSNFGRTALCLSGGATFAYYHFGVAKALMDAELLPEVITGTSGGALVAALLCTRTDEELKKLLVPALAHRITACHEGILTWSKRWYKTGARFDSVDWAKKCAWMTRGSLTFKEAYQRTGRILNVSCVPSDPHSPTILANYITAPDCVVWSAVLASAAVPGILNPVVLMKKNKDGTLSPYSFGHKWKDGSLRTDIPLKALNLHFNVRFSIVSQVNPHINIFFFSSRGSVGHPVTHRRGRGWRGGFLGSATEQYLKLDLNKWLKVLRHLELLPRPLGQDWSELWLQRFSGTITIWPKSIPSDFIHILSDPDPPRLARMIHVGQQSAFPKLKFIANRAKLEQAIQEGRRKYRPRGARDEDTVNALSEEDLRSLLRRTKSDGPGDDVPYPVSGSESSSSAGPSRPGSPVDLPLGFTFARKKKAAPVEVVTNTEKQPDVPDSPSLSKRLSGWWSAMSPPPQPAAHPAIAQAAAAQGRLRASPYKHDRPNSMFEFRPPGGLGDLPAGRKQSRVFDDSDSDAPDTSRRKQQHKGGNFGDADAGAEDEEDRGEADFGDDEEDRGESQNKSAMGVTGLWTVLQPCARPIKIETLNKKRLAVDASIWIYQFLKAVRDKEGNALRNSHIVGFFRRVCKLLFIGIKPVFVFDGGAPALKRQTISHRKSRREGRREDAVRTAGKLLAIQMQRAAEEEDKKRKEAAKHPRAEPQEEELPENLVYAEELLQTPQERTQNRTFKKKDQYHLPDLGKSMSEMGAANDPRVMSLEELEEYARQFDRGEDINVYDFSKIDFDGHFFQSLPPADRYNILNAARLRSRLRMGHSKEQLDAMFPDRMAFSKFQIERVRERNELTQRLMNLNGMNDDAFGAGGFNRVAGERDREYVLVKNDGVEGGWALGVVLNKEAGKAHKPIDVELPPPAADNEDWEDDEDFEDVPIEGLNRLPKAKGGLNAQEKEGREFIANELATRRRQLYRSRREAPKQSTPKKAVLVDQDPDSLFLADENENEDQDWENVPINGGNDLAEDAGDDLENEQLQQAIALSMQSGEPQHQGNAEESDDDPVREVFQQKRATETNPFAGTKGSGLAIGRLANQRSSKLATKGPFEGSDSEDDMDLQAALAESRNSKRPAKARKPSPKPHAQASAPAVGPVPAKTKSSGFDGPLPFERLNLGNSLLGKKKMDKLEADNAGGFEKDYTEEKKAAAPLPPWFNASRDIASEVNAQRNEEKQQWEEARQEEKSRFQFQELPSLRKPDAKEVIDVDAPASQDQKQVIEIGSDDEVDAQMEDVPTEDPELRMGDLADKVRAEPPNPLSPKQPEPPIQDTTVTKKTPFADDSDDEPVDWSESEPEDEKRAQSKMTATVEAKSPQRPTSKSPSDEFEDVPMQTESAPVQESAKSSPPEFEDVPMHGEAAAASEYPKSPSPVFEDVPIRQERPHRPQRELSPLQGPDDLTKPIVPYSGVADETIPLDVANGDDSDQYSDPEDDELFASLAKEAEEHARFAQELTNNTSARVDFDEELKQLRSQQKKDRRDADEVTQTMIAECQQLLTLFGLPYITAPMEAEAQCAELVNLGLVDGIVTDDSDTFLFGGTRVYKNMFNAAKYVECYLAQDLTSEFSLTREKMIDIAQLLGSDYTTGIPGIGPVTALEILSEFKDLESFRTWWDGVQSGSIKKEDDAKNSFRKRFRKNQGTKLFLPSLFPDQRVAEAYLHPEVDSDPEPFQWGVPDLAALRAYLSSQIGWSSERTDEVLVPVIRDMNRREKEGTQANITRFFEGSVGAGAFAPRVRNGEGSGPSGKKKGAGAAGKRLGAALSRLAGREGERDGGEGEAGGDGAGAGENDTGDGSSGSKGKKKRKAATKPTSLAEKEEDVPGEEEDDAEEDDDELYEEPTKKKPRKTRKGKAAK</sequence>
<dbReference type="InterPro" id="IPR006086">
    <property type="entry name" value="XPG-I_dom"/>
</dbReference>
<feature type="compositionally biased region" description="Basic and acidic residues" evidence="16">
    <location>
        <begin position="1559"/>
        <end position="1569"/>
    </location>
</feature>
<dbReference type="CDD" id="cd09868">
    <property type="entry name" value="PIN_XPG_RAD2"/>
    <property type="match status" value="2"/>
</dbReference>
<feature type="compositionally biased region" description="Basic and acidic residues" evidence="16">
    <location>
        <begin position="1005"/>
        <end position="1021"/>
    </location>
</feature>
<keyword evidence="8" id="KW-0227">DNA damage</keyword>
<dbReference type="STRING" id="183478.A0A364NEH8"/>
<feature type="compositionally biased region" description="Basic and acidic residues" evidence="16">
    <location>
        <begin position="1534"/>
        <end position="1551"/>
    </location>
</feature>
<dbReference type="GO" id="GO:0006641">
    <property type="term" value="P:triglyceride metabolic process"/>
    <property type="evidence" value="ECO:0007669"/>
    <property type="project" value="UniProtKB-ARBA"/>
</dbReference>
<feature type="compositionally biased region" description="Pro residues" evidence="16">
    <location>
        <begin position="1618"/>
        <end position="1630"/>
    </location>
</feature>
<evidence type="ECO:0000256" key="6">
    <source>
        <dbReference type="ARBA" id="ARBA00022723"/>
    </source>
</evidence>
<dbReference type="PANTHER" id="PTHR16171">
    <property type="entry name" value="DNA REPAIR PROTEIN COMPLEMENTING XP-G CELLS-RELATED"/>
    <property type="match status" value="1"/>
</dbReference>
<feature type="compositionally biased region" description="Basic residues" evidence="16">
    <location>
        <begin position="2201"/>
        <end position="2213"/>
    </location>
</feature>
<evidence type="ECO:0000256" key="10">
    <source>
        <dbReference type="ARBA" id="ARBA00022842"/>
    </source>
</evidence>
<dbReference type="Pfam" id="PF01734">
    <property type="entry name" value="Patatin"/>
    <property type="match status" value="1"/>
</dbReference>
<dbReference type="Pfam" id="PF00867">
    <property type="entry name" value="XPG_I"/>
    <property type="match status" value="1"/>
</dbReference>
<keyword evidence="17" id="KW-1133">Transmembrane helix</keyword>
<dbReference type="InterPro" id="IPR016035">
    <property type="entry name" value="Acyl_Trfase/lysoPLipase"/>
</dbReference>
<feature type="active site" description="Nucleophile" evidence="15">
    <location>
        <position position="364"/>
    </location>
</feature>
<feature type="compositionally biased region" description="Low complexity" evidence="16">
    <location>
        <begin position="2146"/>
        <end position="2157"/>
    </location>
</feature>
<keyword evidence="7" id="KW-0255">Endonuclease</keyword>
<protein>
    <submittedName>
        <fullName evidence="19">PIN domain-like protein</fullName>
        <ecNumber evidence="19">3.1.1.1</ecNumber>
        <ecNumber evidence="19">3.1.1.3</ecNumber>
    </submittedName>
</protein>
<feature type="compositionally biased region" description="Polar residues" evidence="16">
    <location>
        <begin position="1344"/>
        <end position="1365"/>
    </location>
</feature>
<comment type="caution">
    <text evidence="19">The sequence shown here is derived from an EMBL/GenBank/DDBJ whole genome shotgun (WGS) entry which is preliminary data.</text>
</comment>
<dbReference type="CDD" id="cd07232">
    <property type="entry name" value="Pat_PLPL"/>
    <property type="match status" value="1"/>
</dbReference>
<dbReference type="FunFam" id="1.10.150.20:FF:000057">
    <property type="entry name" value="RAD2p Single-stranded DNA endonuclease"/>
    <property type="match status" value="1"/>
</dbReference>
<keyword evidence="20" id="KW-1185">Reference proteome</keyword>
<evidence type="ECO:0000313" key="19">
    <source>
        <dbReference type="EMBL" id="RAR15672.1"/>
    </source>
</evidence>
<dbReference type="Pfam" id="PF00752">
    <property type="entry name" value="XPG_N"/>
    <property type="match status" value="1"/>
</dbReference>
<feature type="compositionally biased region" description="Basic and acidic residues" evidence="16">
    <location>
        <begin position="1603"/>
        <end position="1616"/>
    </location>
</feature>
<comment type="subcellular location">
    <subcellularLocation>
        <location evidence="3">Nucleus</location>
    </subcellularLocation>
</comment>
<keyword evidence="12" id="KW-0234">DNA repair</keyword>
<dbReference type="SMART" id="SM00484">
    <property type="entry name" value="XPGI"/>
    <property type="match status" value="1"/>
</dbReference>
<evidence type="ECO:0000256" key="17">
    <source>
        <dbReference type="SAM" id="Phobius"/>
    </source>
</evidence>
<organism evidence="19 20">
    <name type="scientific">Stemphylium lycopersici</name>
    <name type="common">Tomato gray leaf spot disease fungus</name>
    <name type="synonym">Thyrospora lycopersici</name>
    <dbReference type="NCBI Taxonomy" id="183478"/>
    <lineage>
        <taxon>Eukaryota</taxon>
        <taxon>Fungi</taxon>
        <taxon>Dikarya</taxon>
        <taxon>Ascomycota</taxon>
        <taxon>Pezizomycotina</taxon>
        <taxon>Dothideomycetes</taxon>
        <taxon>Pleosporomycetidae</taxon>
        <taxon>Pleosporales</taxon>
        <taxon>Pleosporineae</taxon>
        <taxon>Pleosporaceae</taxon>
        <taxon>Stemphylium</taxon>
    </lineage>
</organism>
<dbReference type="FunFam" id="3.40.50.1010:FF:000025">
    <property type="entry name" value="DNA repair protein RAD2"/>
    <property type="match status" value="1"/>
</dbReference>
<keyword evidence="17" id="KW-0472">Membrane</keyword>
<dbReference type="PANTHER" id="PTHR16171:SF7">
    <property type="entry name" value="DNA REPAIR PROTEIN RAD2"/>
    <property type="match status" value="1"/>
</dbReference>
<feature type="compositionally biased region" description="Basic and acidic residues" evidence="16">
    <location>
        <begin position="687"/>
        <end position="700"/>
    </location>
</feature>
<keyword evidence="11 15" id="KW-0443">Lipid metabolism</keyword>
<comment type="function">
    <text evidence="14">Single-stranded DNA endonuclease involved in excision repair of DNA damaged with UV light, bulky adducts, or cross-linking agents. Essential for the incision step of excision-repair.</text>
</comment>
<comment type="caution">
    <text evidence="15">Lacks conserved residue(s) required for the propagation of feature annotation.</text>
</comment>
<dbReference type="PROSITE" id="PS00841">
    <property type="entry name" value="XPG_1"/>
    <property type="match status" value="1"/>
</dbReference>